<evidence type="ECO:0000256" key="1">
    <source>
        <dbReference type="ARBA" id="ARBA00001933"/>
    </source>
</evidence>
<dbReference type="CDD" id="cd00609">
    <property type="entry name" value="AAT_like"/>
    <property type="match status" value="1"/>
</dbReference>
<evidence type="ECO:0000256" key="2">
    <source>
        <dbReference type="ARBA" id="ARBA00007441"/>
    </source>
</evidence>
<dbReference type="GO" id="GO:0008483">
    <property type="term" value="F:transaminase activity"/>
    <property type="evidence" value="ECO:0007669"/>
    <property type="project" value="UniProtKB-KW"/>
</dbReference>
<dbReference type="Proteomes" id="UP001517247">
    <property type="component" value="Unassembled WGS sequence"/>
</dbReference>
<accession>A0ABW9J102</accession>
<dbReference type="PANTHER" id="PTHR46383">
    <property type="entry name" value="ASPARTATE AMINOTRANSFERASE"/>
    <property type="match status" value="1"/>
</dbReference>
<dbReference type="InterPro" id="IPR015421">
    <property type="entry name" value="PyrdxlP-dep_Trfase_major"/>
</dbReference>
<sequence>MSILSDRINNLSESATLKMTKLGRELAAKGVNVISLSVGEPDFNTPEHVKEAAKKALDDNFTRYSPVPGYPDLRQAIVNKLKQENNLDYDISQIVVSTGAKQSLSNVILTLINPGDEVIIPTPYWVSYSEMVTLAEGKSVFIDASIESDFKITPEQLEAAITPKSKLFMFSSPNNPTGTVYSKDELAALAKVFEKHPNIFILSDEIYEHINFVDQHESIAQFESIKDRVIIVNGFSKAFAMTGWRLGYIAASKEIAAANDKLQGQTTSGTCSIAQRAGIVAYEQGLDTVNEMKKAFARRRQLVYDLLKDIPGVKTNLPEGAFYFFPEVSSFFGKKDADGNVIKGSGDLALYLLNVGHVATVGGDSFGNDNYIRLSYAASDESLVEALRRIKEALGKLS</sequence>
<dbReference type="InterPro" id="IPR004838">
    <property type="entry name" value="NHTrfase_class1_PyrdxlP-BS"/>
</dbReference>
<dbReference type="EC" id="2.6.1.-" evidence="6"/>
<keyword evidence="9" id="KW-1185">Reference proteome</keyword>
<evidence type="ECO:0000256" key="5">
    <source>
        <dbReference type="ARBA" id="ARBA00022898"/>
    </source>
</evidence>
<dbReference type="InterPro" id="IPR004839">
    <property type="entry name" value="Aminotransferase_I/II_large"/>
</dbReference>
<comment type="cofactor">
    <cofactor evidence="1 6">
        <name>pyridoxal 5'-phosphate</name>
        <dbReference type="ChEBI" id="CHEBI:597326"/>
    </cofactor>
</comment>
<keyword evidence="5" id="KW-0663">Pyridoxal phosphate</keyword>
<keyword evidence="4 6" id="KW-0808">Transferase</keyword>
<evidence type="ECO:0000256" key="4">
    <source>
        <dbReference type="ARBA" id="ARBA00022679"/>
    </source>
</evidence>
<dbReference type="Pfam" id="PF00155">
    <property type="entry name" value="Aminotran_1_2"/>
    <property type="match status" value="1"/>
</dbReference>
<dbReference type="Gene3D" id="3.90.1150.10">
    <property type="entry name" value="Aspartate Aminotransferase, domain 1"/>
    <property type="match status" value="1"/>
</dbReference>
<keyword evidence="3 6" id="KW-0032">Aminotransferase</keyword>
<dbReference type="Gene3D" id="3.40.640.10">
    <property type="entry name" value="Type I PLP-dependent aspartate aminotransferase-like (Major domain)"/>
    <property type="match status" value="1"/>
</dbReference>
<dbReference type="PANTHER" id="PTHR46383:SF1">
    <property type="entry name" value="ASPARTATE AMINOTRANSFERASE"/>
    <property type="match status" value="1"/>
</dbReference>
<evidence type="ECO:0000256" key="3">
    <source>
        <dbReference type="ARBA" id="ARBA00022576"/>
    </source>
</evidence>
<dbReference type="RefSeq" id="WP_170311264.1">
    <property type="nucleotide sequence ID" value="NZ_SSHJ02000001.1"/>
</dbReference>
<evidence type="ECO:0000259" key="7">
    <source>
        <dbReference type="Pfam" id="PF00155"/>
    </source>
</evidence>
<reference evidence="8 9" key="1">
    <citation type="submission" date="2024-12" db="EMBL/GenBank/DDBJ databases">
        <authorList>
            <person name="Hu S."/>
        </authorList>
    </citation>
    <scope>NUCLEOTIDE SEQUENCE [LARGE SCALE GENOMIC DNA]</scope>
    <source>
        <strain evidence="8 9">THG-T11</strain>
    </source>
</reference>
<comment type="caution">
    <text evidence="8">The sequence shown here is derived from an EMBL/GenBank/DDBJ whole genome shotgun (WGS) entry which is preliminary data.</text>
</comment>
<dbReference type="PROSITE" id="PS00105">
    <property type="entry name" value="AA_TRANSFER_CLASS_1"/>
    <property type="match status" value="1"/>
</dbReference>
<organism evidence="8 9">
    <name type="scientific">Pedobacter ureilyticus</name>
    <dbReference type="NCBI Taxonomy" id="1393051"/>
    <lineage>
        <taxon>Bacteria</taxon>
        <taxon>Pseudomonadati</taxon>
        <taxon>Bacteroidota</taxon>
        <taxon>Sphingobacteriia</taxon>
        <taxon>Sphingobacteriales</taxon>
        <taxon>Sphingobacteriaceae</taxon>
        <taxon>Pedobacter</taxon>
    </lineage>
</organism>
<dbReference type="InterPro" id="IPR015424">
    <property type="entry name" value="PyrdxlP-dep_Trfase"/>
</dbReference>
<dbReference type="SUPFAM" id="SSF53383">
    <property type="entry name" value="PLP-dependent transferases"/>
    <property type="match status" value="1"/>
</dbReference>
<evidence type="ECO:0000256" key="6">
    <source>
        <dbReference type="RuleBase" id="RU000481"/>
    </source>
</evidence>
<protein>
    <recommendedName>
        <fullName evidence="6">Aminotransferase</fullName>
        <ecNumber evidence="6">2.6.1.-</ecNumber>
    </recommendedName>
</protein>
<dbReference type="EMBL" id="SSHJ02000001">
    <property type="protein sequence ID" value="MFN0254219.1"/>
    <property type="molecule type" value="Genomic_DNA"/>
</dbReference>
<feature type="domain" description="Aminotransferase class I/classII large" evidence="7">
    <location>
        <begin position="32"/>
        <end position="389"/>
    </location>
</feature>
<comment type="similarity">
    <text evidence="2 6">Belongs to the class-I pyridoxal-phosphate-dependent aminotransferase family.</text>
</comment>
<gene>
    <name evidence="8" type="ORF">E6A44_001440</name>
</gene>
<dbReference type="InterPro" id="IPR015422">
    <property type="entry name" value="PyrdxlP-dep_Trfase_small"/>
</dbReference>
<dbReference type="InterPro" id="IPR050596">
    <property type="entry name" value="AspAT/PAT-like"/>
</dbReference>
<proteinExistence type="inferred from homology"/>
<evidence type="ECO:0000313" key="8">
    <source>
        <dbReference type="EMBL" id="MFN0254219.1"/>
    </source>
</evidence>
<name>A0ABW9J102_9SPHI</name>
<evidence type="ECO:0000313" key="9">
    <source>
        <dbReference type="Proteomes" id="UP001517247"/>
    </source>
</evidence>